<feature type="domain" description="Helicase C-terminal" evidence="14">
    <location>
        <begin position="328"/>
        <end position="498"/>
    </location>
</feature>
<evidence type="ECO:0000259" key="14">
    <source>
        <dbReference type="PROSITE" id="PS51194"/>
    </source>
</evidence>
<evidence type="ECO:0000256" key="9">
    <source>
        <dbReference type="ARBA" id="ARBA00025403"/>
    </source>
</evidence>
<feature type="domain" description="Dicer dsRNA-binding fold" evidence="15">
    <location>
        <begin position="521"/>
        <end position="611"/>
    </location>
</feature>
<protein>
    <submittedName>
        <fullName evidence="16">Dicer-like protein 2</fullName>
    </submittedName>
</protein>
<keyword evidence="2" id="KW-0677">Repeat</keyword>
<dbReference type="Gene3D" id="1.10.1520.10">
    <property type="entry name" value="Ribonuclease III domain"/>
    <property type="match status" value="2"/>
</dbReference>
<evidence type="ECO:0000256" key="7">
    <source>
        <dbReference type="ARBA" id="ARBA00022884"/>
    </source>
</evidence>
<name>A0AAN8EXP9_9EURO</name>
<dbReference type="PROSITE" id="PS00517">
    <property type="entry name" value="RNASE_3_1"/>
    <property type="match status" value="1"/>
</dbReference>
<dbReference type="InterPro" id="IPR011545">
    <property type="entry name" value="DEAD/DEAH_box_helicase_dom"/>
</dbReference>
<dbReference type="Pfam" id="PF00636">
    <property type="entry name" value="Ribonuclease_3"/>
    <property type="match status" value="2"/>
</dbReference>
<dbReference type="SMART" id="SM00490">
    <property type="entry name" value="HELICc"/>
    <property type="match status" value="1"/>
</dbReference>
<evidence type="ECO:0000313" key="17">
    <source>
        <dbReference type="Proteomes" id="UP001316803"/>
    </source>
</evidence>
<evidence type="ECO:0000259" key="15">
    <source>
        <dbReference type="PROSITE" id="PS51327"/>
    </source>
</evidence>
<evidence type="ECO:0000256" key="3">
    <source>
        <dbReference type="ARBA" id="ARBA00022741"/>
    </source>
</evidence>
<dbReference type="GO" id="GO:0051607">
    <property type="term" value="P:defense response to virus"/>
    <property type="evidence" value="ECO:0007669"/>
    <property type="project" value="UniProtKB-KW"/>
</dbReference>
<dbReference type="GO" id="GO:0005737">
    <property type="term" value="C:cytoplasm"/>
    <property type="evidence" value="ECO:0007669"/>
    <property type="project" value="TreeGrafter"/>
</dbReference>
<dbReference type="PROSITE" id="PS51327">
    <property type="entry name" value="DICER_DSRBF"/>
    <property type="match status" value="1"/>
</dbReference>
<dbReference type="Gene3D" id="3.30.160.380">
    <property type="entry name" value="Dicer dimerisation domain"/>
    <property type="match status" value="1"/>
</dbReference>
<dbReference type="GO" id="GO:0004525">
    <property type="term" value="F:ribonuclease III activity"/>
    <property type="evidence" value="ECO:0007669"/>
    <property type="project" value="InterPro"/>
</dbReference>
<dbReference type="SMART" id="SM00535">
    <property type="entry name" value="RIBOc"/>
    <property type="match status" value="2"/>
</dbReference>
<feature type="region of interest" description="Disordered" evidence="11">
    <location>
        <begin position="1323"/>
        <end position="1367"/>
    </location>
</feature>
<evidence type="ECO:0000256" key="10">
    <source>
        <dbReference type="PROSITE-ProRule" id="PRU00657"/>
    </source>
</evidence>
<dbReference type="InterPro" id="IPR038248">
    <property type="entry name" value="Dicer_dimer_sf"/>
</dbReference>
<comment type="function">
    <text evidence="9">Dicer-like endonuclease involved in cleaving double-stranded RNA in the RNA interference (RNAi) pathway. Produces 21 to 25 bp dsRNAs (siRNAs) which target the selective destruction of homologous RNAs leading to sequence-specific suppression of gene expression, called post-transcriptional gene silencing (PTGS). Part of a broad host defense response against viral infection and transposons.</text>
</comment>
<dbReference type="GO" id="GO:0004386">
    <property type="term" value="F:helicase activity"/>
    <property type="evidence" value="ECO:0007669"/>
    <property type="project" value="UniProtKB-KW"/>
</dbReference>
<evidence type="ECO:0000256" key="11">
    <source>
        <dbReference type="SAM" id="MobiDB-lite"/>
    </source>
</evidence>
<keyword evidence="4" id="KW-0378">Hydrolase</keyword>
<evidence type="ECO:0000313" key="16">
    <source>
        <dbReference type="EMBL" id="KAK5958515.1"/>
    </source>
</evidence>
<keyword evidence="1" id="KW-0930">Antiviral protein</keyword>
<dbReference type="PROSITE" id="PS51194">
    <property type="entry name" value="HELICASE_CTER"/>
    <property type="match status" value="1"/>
</dbReference>
<dbReference type="GO" id="GO:0005634">
    <property type="term" value="C:nucleus"/>
    <property type="evidence" value="ECO:0007669"/>
    <property type="project" value="TreeGrafter"/>
</dbReference>
<evidence type="ECO:0000256" key="1">
    <source>
        <dbReference type="ARBA" id="ARBA00022721"/>
    </source>
</evidence>
<evidence type="ECO:0000256" key="8">
    <source>
        <dbReference type="ARBA" id="ARBA00023118"/>
    </source>
</evidence>
<dbReference type="GO" id="GO:0005524">
    <property type="term" value="F:ATP binding"/>
    <property type="evidence" value="ECO:0007669"/>
    <property type="project" value="UniProtKB-KW"/>
</dbReference>
<feature type="domain" description="Helicase ATP-binding" evidence="13">
    <location>
        <begin position="1"/>
        <end position="166"/>
    </location>
</feature>
<organism evidence="16 17">
    <name type="scientific">Knufia fluminis</name>
    <dbReference type="NCBI Taxonomy" id="191047"/>
    <lineage>
        <taxon>Eukaryota</taxon>
        <taxon>Fungi</taxon>
        <taxon>Dikarya</taxon>
        <taxon>Ascomycota</taxon>
        <taxon>Pezizomycotina</taxon>
        <taxon>Eurotiomycetes</taxon>
        <taxon>Chaetothyriomycetidae</taxon>
        <taxon>Chaetothyriales</taxon>
        <taxon>Trichomeriaceae</taxon>
        <taxon>Knufia</taxon>
    </lineage>
</organism>
<comment type="similarity">
    <text evidence="10">Belongs to the helicase family. Dicer subfamily.</text>
</comment>
<reference evidence="16 17" key="1">
    <citation type="submission" date="2022-12" db="EMBL/GenBank/DDBJ databases">
        <title>Genomic features and morphological characterization of a novel Knufia sp. strain isolated from spacecraft assembly facility.</title>
        <authorList>
            <person name="Teixeira M."/>
            <person name="Chander A.M."/>
            <person name="Stajich J.E."/>
            <person name="Venkateswaran K."/>
        </authorList>
    </citation>
    <scope>NUCLEOTIDE SEQUENCE [LARGE SCALE GENOMIC DNA]</scope>
    <source>
        <strain evidence="16 17">FJI-L2-BK-P2</strain>
    </source>
</reference>
<dbReference type="InterPro" id="IPR027417">
    <property type="entry name" value="P-loop_NTPase"/>
</dbReference>
<dbReference type="Pfam" id="PF03368">
    <property type="entry name" value="Dicer_dimer"/>
    <property type="match status" value="1"/>
</dbReference>
<sequence length="1367" mass="152669">MATGSGKTQVAVQRIDAELRRNSTQTVWFTAPNVILAQQQHYVLSSQLPQYQMRTLLGHDNVHLWRTQKVWDLALANMNVIVCTPQVLLDGLRNAFVSLETISLLVVDEAHHCHSGSPSAQIMLQHYHRLKAHRPQNIPHVLGLTASIRISKKSASIAELEYNLDAICRAPTLSIDDYAMYVHRAQIVELVYAPTEKPHSKLLNVLQDTVTATNLCDDPYHQTLKNATDLASEQKLAKYEKKKATPAIRELKQLCGNAEDIHKNVGSWASDSFVRSCVFNWHQALMQKSSFDASLPKASPQFVDDRLSRAREVMQENRPLSEACMSDKSQELIRFLASEYREGIAIIVFVERRSTAYALCELLRSAPALSSYRVFPFVGLATSRVSSLIEVADMKVQRQAFADFRRGSQDICVATSVAEEGIDIQAVNLVIRYDDPKQFVSFLQSRGRARQKDSKFVYFRNTNDDKNKYSSWKQFEQELEAEYRAELRVLHERQAADELDDSKGEEYIVQSTGARLVYDNAAQHLQHFCTVVSGGVEPIYVLIGEANVSIKARVVLPDCVPPQWREAVSKRAWYGEKSARKDAAFQAYKALHEAKLVTDNLVPFQPEPVSGIEAKHGLRLHDIEAELAVWHASTDAKLFLHRIMVTCGEEQYSSLMMALPCSLGHTLRFQLSVSASRTLDVEVTPMGACAQEHRNDAERVTRALFEVAFRKGSAFASLDDASSIPLLVTPACGRDYDPGMEHASLREFLTKDESLLNCQPLLLWHGGSPSPYIWYPPHAEHILTRSSRTVSVTKIRKLQIYTSQRNVGENDPSPQSRSFSVDECTTKGLGTIYGPLMLLIPSILHIMSAALRAQHAEQHVLKNIGFSDTEYLVPALLTKSAAGVYNYERLEFLGDTILKARTSLQMFFDLPHAMEGELTVKVKDTVSNLRLEKAFQDVGMAPYVTTQAPVQKHWKLPQLAAFVPLTEPRKLLSKALADVVESVLAAAFLDGLRAGQADQKCTAALRIFLSDIDWRHPSEIVDAITSAMPVSQVGSIMVEPLKRITGYEWNRPTLLLEALSYSAALPGSPSLQRLEFLGDAFLDLIIKSKLFHNSDLGPDRMTSHRHALASHDYLAFCSFSLSDIRLRNNIKDSRNDSINIEQEAQPIYLEHFIQLGNTPLRAQISSARTRYDINKRAIEAQLKQGTFPWTLLRSLSAPKVCSDVIESLIASIYIDSGGSLDACERFVERLGIMDLLHVMVKDDAYQSETPATRLRNACAAEHIDVHICSAASGDDTRHIWKVILRKDGSCKEFVGREASCEDEARSVAAEIALQAVLAGEHKELIPPEEELPATQDSVMTGMRGSEDEPDEDDEDPDDGGILLDDGT</sequence>
<dbReference type="Gene3D" id="3.40.50.300">
    <property type="entry name" value="P-loop containing nucleotide triphosphate hydrolases"/>
    <property type="match status" value="2"/>
</dbReference>
<dbReference type="Pfam" id="PF00271">
    <property type="entry name" value="Helicase_C"/>
    <property type="match status" value="1"/>
</dbReference>
<dbReference type="InterPro" id="IPR014001">
    <property type="entry name" value="Helicase_ATP-bd"/>
</dbReference>
<dbReference type="PROSITE" id="PS51192">
    <property type="entry name" value="HELICASE_ATP_BIND_1"/>
    <property type="match status" value="1"/>
</dbReference>
<dbReference type="PROSITE" id="PS50142">
    <property type="entry name" value="RNASE_3_2"/>
    <property type="match status" value="2"/>
</dbReference>
<dbReference type="PANTHER" id="PTHR14950:SF37">
    <property type="entry name" value="ENDORIBONUCLEASE DICER"/>
    <property type="match status" value="1"/>
</dbReference>
<dbReference type="Pfam" id="PF00270">
    <property type="entry name" value="DEAD"/>
    <property type="match status" value="1"/>
</dbReference>
<keyword evidence="6" id="KW-0067">ATP-binding</keyword>
<dbReference type="InterPro" id="IPR001650">
    <property type="entry name" value="Helicase_C-like"/>
</dbReference>
<dbReference type="SUPFAM" id="SSF52540">
    <property type="entry name" value="P-loop containing nucleoside triphosphate hydrolases"/>
    <property type="match status" value="1"/>
</dbReference>
<feature type="domain" description="RNase III" evidence="12">
    <location>
        <begin position="863"/>
        <end position="992"/>
    </location>
</feature>
<evidence type="ECO:0000259" key="12">
    <source>
        <dbReference type="PROSITE" id="PS50142"/>
    </source>
</evidence>
<dbReference type="GO" id="GO:0050688">
    <property type="term" value="P:regulation of defense response to virus"/>
    <property type="evidence" value="ECO:0007669"/>
    <property type="project" value="UniProtKB-KW"/>
</dbReference>
<keyword evidence="8" id="KW-0051">Antiviral defense</keyword>
<dbReference type="GO" id="GO:0030422">
    <property type="term" value="P:siRNA processing"/>
    <property type="evidence" value="ECO:0007669"/>
    <property type="project" value="TreeGrafter"/>
</dbReference>
<keyword evidence="7 10" id="KW-0694">RNA-binding</keyword>
<comment type="caution">
    <text evidence="16">The sequence shown here is derived from an EMBL/GenBank/DDBJ whole genome shotgun (WGS) entry which is preliminary data.</text>
</comment>
<accession>A0AAN8EXP9</accession>
<evidence type="ECO:0000256" key="5">
    <source>
        <dbReference type="ARBA" id="ARBA00022806"/>
    </source>
</evidence>
<keyword evidence="5" id="KW-0347">Helicase</keyword>
<keyword evidence="17" id="KW-1185">Reference proteome</keyword>
<dbReference type="GO" id="GO:0003723">
    <property type="term" value="F:RNA binding"/>
    <property type="evidence" value="ECO:0007669"/>
    <property type="project" value="UniProtKB-UniRule"/>
</dbReference>
<keyword evidence="3" id="KW-0547">Nucleotide-binding</keyword>
<evidence type="ECO:0000259" key="13">
    <source>
        <dbReference type="PROSITE" id="PS51192"/>
    </source>
</evidence>
<dbReference type="InterPro" id="IPR036389">
    <property type="entry name" value="RNase_III_sf"/>
</dbReference>
<dbReference type="InterPro" id="IPR000999">
    <property type="entry name" value="RNase_III_dom"/>
</dbReference>
<dbReference type="SUPFAM" id="SSF69065">
    <property type="entry name" value="RNase III domain-like"/>
    <property type="match status" value="2"/>
</dbReference>
<dbReference type="Proteomes" id="UP001316803">
    <property type="component" value="Unassembled WGS sequence"/>
</dbReference>
<gene>
    <name evidence="16" type="primary">DCL2</name>
    <name evidence="16" type="ORF">OHC33_000358</name>
</gene>
<feature type="domain" description="RNase III" evidence="12">
    <location>
        <begin position="1038"/>
        <end position="1217"/>
    </location>
</feature>
<dbReference type="InterPro" id="IPR005034">
    <property type="entry name" value="Dicer_dimerisation"/>
</dbReference>
<feature type="compositionally biased region" description="Acidic residues" evidence="11">
    <location>
        <begin position="1347"/>
        <end position="1358"/>
    </location>
</feature>
<dbReference type="EMBL" id="JAKLMC020000001">
    <property type="protein sequence ID" value="KAK5958515.1"/>
    <property type="molecule type" value="Genomic_DNA"/>
</dbReference>
<evidence type="ECO:0000256" key="4">
    <source>
        <dbReference type="ARBA" id="ARBA00022801"/>
    </source>
</evidence>
<dbReference type="CDD" id="cd00593">
    <property type="entry name" value="RIBOc"/>
    <property type="match status" value="2"/>
</dbReference>
<evidence type="ECO:0000256" key="2">
    <source>
        <dbReference type="ARBA" id="ARBA00022737"/>
    </source>
</evidence>
<dbReference type="PANTHER" id="PTHR14950">
    <property type="entry name" value="DICER-RELATED"/>
    <property type="match status" value="1"/>
</dbReference>
<evidence type="ECO:0000256" key="6">
    <source>
        <dbReference type="ARBA" id="ARBA00022840"/>
    </source>
</evidence>
<proteinExistence type="inferred from homology"/>